<dbReference type="EMBL" id="VSSQ01026658">
    <property type="protein sequence ID" value="MPM75490.1"/>
    <property type="molecule type" value="Genomic_DNA"/>
</dbReference>
<accession>A0A645CEZ3</accession>
<organism evidence="1">
    <name type="scientific">bioreactor metagenome</name>
    <dbReference type="NCBI Taxonomy" id="1076179"/>
    <lineage>
        <taxon>unclassified sequences</taxon>
        <taxon>metagenomes</taxon>
        <taxon>ecological metagenomes</taxon>
    </lineage>
</organism>
<proteinExistence type="predicted"/>
<evidence type="ECO:0000313" key="1">
    <source>
        <dbReference type="EMBL" id="MPM75490.1"/>
    </source>
</evidence>
<gene>
    <name evidence="1" type="ORF">SDC9_122483</name>
</gene>
<protein>
    <submittedName>
        <fullName evidence="1">Uncharacterized protein</fullName>
    </submittedName>
</protein>
<dbReference type="AlphaFoldDB" id="A0A645CEZ3"/>
<sequence length="65" mass="7648">MCGRCMIEHHVEHNFDAMLLQLADQFFKIRHRAENRIDGIIISDVVSIVHLRGYEDRIHPNHIDA</sequence>
<name>A0A645CEZ3_9ZZZZ</name>
<comment type="caution">
    <text evidence="1">The sequence shown here is derived from an EMBL/GenBank/DDBJ whole genome shotgun (WGS) entry which is preliminary data.</text>
</comment>
<reference evidence="1" key="1">
    <citation type="submission" date="2019-08" db="EMBL/GenBank/DDBJ databases">
        <authorList>
            <person name="Kucharzyk K."/>
            <person name="Murdoch R.W."/>
            <person name="Higgins S."/>
            <person name="Loffler F."/>
        </authorList>
    </citation>
    <scope>NUCLEOTIDE SEQUENCE</scope>
</reference>